<dbReference type="OrthoDB" id="4365515at2759"/>
<gene>
    <name evidence="2" type="ORF">TSTA_109310</name>
</gene>
<dbReference type="EMBL" id="EQ962661">
    <property type="protein sequence ID" value="EED11752.1"/>
    <property type="molecule type" value="Genomic_DNA"/>
</dbReference>
<dbReference type="GO" id="GO:0004523">
    <property type="term" value="F:RNA-DNA hybrid ribonuclease activity"/>
    <property type="evidence" value="ECO:0007669"/>
    <property type="project" value="InterPro"/>
</dbReference>
<dbReference type="GeneID" id="8107163"/>
<name>B8MV36_TALSN</name>
<feature type="domain" description="RNase H type-1" evidence="1">
    <location>
        <begin position="126"/>
        <end position="273"/>
    </location>
</feature>
<dbReference type="InterPro" id="IPR012337">
    <property type="entry name" value="RNaseH-like_sf"/>
</dbReference>
<evidence type="ECO:0000259" key="1">
    <source>
        <dbReference type="PROSITE" id="PS50879"/>
    </source>
</evidence>
<organism evidence="2 3">
    <name type="scientific">Talaromyces stipitatus (strain ATCC 10500 / CBS 375.48 / QM 6759 / NRRL 1006)</name>
    <name type="common">Penicillium stipitatum</name>
    <dbReference type="NCBI Taxonomy" id="441959"/>
    <lineage>
        <taxon>Eukaryota</taxon>
        <taxon>Fungi</taxon>
        <taxon>Dikarya</taxon>
        <taxon>Ascomycota</taxon>
        <taxon>Pezizomycotina</taxon>
        <taxon>Eurotiomycetes</taxon>
        <taxon>Eurotiomycetidae</taxon>
        <taxon>Eurotiales</taxon>
        <taxon>Trichocomaceae</taxon>
        <taxon>Talaromyces</taxon>
        <taxon>Talaromyces sect. Talaromyces</taxon>
    </lineage>
</organism>
<dbReference type="CDD" id="cd09276">
    <property type="entry name" value="Rnase_HI_RT_non_LTR"/>
    <property type="match status" value="1"/>
</dbReference>
<sequence>MRQLYQACVTLIVDYASTVWHNPLKDKIHLRMLGTVQRTTLICILSAFKTASTAALEVEAYVLPTNLRLKQRAQIVAARLSTLPEDHPGQTINPTPPPPWQTPAFVEIDIEPDRDKAKDKASARQKASGITVFFNASGQQNALGAAAVALDQNHNIIQHQKVCIGSIEYWSVYTAELMAIYYAISLVLKIAMENQVILVGQQEPATILSDSMSALQAISNTRNKSGQRIIQAVQQAAQELKARGIPLCLQWMPGHCDNPGNEAANRLAKEAVSLDKEHPFQHLLSREKGFIRNRIQEDWEQGWRTSKNGGHLRRIDRDLPAVRTRRIEDDKCECGAIEIVVHVLIHCPKLKSIQQELRKKIGTAFNNISDMLGGGSQGKQDSCILHIASARGQGMNYTHTHKLLMEPHRAQIILVLVWAKKATCKFCLYTLLPIVAPYPHTVPSVGRLRLNETSSSTESIFTVHKI</sequence>
<dbReference type="Pfam" id="PF00075">
    <property type="entry name" value="RNase_H"/>
    <property type="match status" value="1"/>
</dbReference>
<dbReference type="HOGENOM" id="CLU_586862_0_0_1"/>
<reference evidence="3" key="1">
    <citation type="journal article" date="2015" name="Genome Announc.">
        <title>Genome sequence of the AIDS-associated pathogen Penicillium marneffei (ATCC18224) and its near taxonomic relative Talaromyces stipitatus (ATCC10500).</title>
        <authorList>
            <person name="Nierman W.C."/>
            <person name="Fedorova-Abrams N.D."/>
            <person name="Andrianopoulos A."/>
        </authorList>
    </citation>
    <scope>NUCLEOTIDE SEQUENCE [LARGE SCALE GENOMIC DNA]</scope>
    <source>
        <strain evidence="3">ATCC 10500 / CBS 375.48 / QM 6759 / NRRL 1006</strain>
    </source>
</reference>
<evidence type="ECO:0000313" key="2">
    <source>
        <dbReference type="EMBL" id="EED11752.1"/>
    </source>
</evidence>
<dbReference type="InterPro" id="IPR036397">
    <property type="entry name" value="RNaseH_sf"/>
</dbReference>
<accession>B8MV36</accession>
<keyword evidence="3" id="KW-1185">Reference proteome</keyword>
<dbReference type="InParanoid" id="B8MV36"/>
<dbReference type="AlphaFoldDB" id="B8MV36"/>
<dbReference type="STRING" id="441959.B8MV36"/>
<proteinExistence type="predicted"/>
<evidence type="ECO:0000313" key="3">
    <source>
        <dbReference type="Proteomes" id="UP000001745"/>
    </source>
</evidence>
<dbReference type="VEuPathDB" id="FungiDB:TSTA_109310"/>
<dbReference type="PROSITE" id="PS50879">
    <property type="entry name" value="RNASE_H_1"/>
    <property type="match status" value="1"/>
</dbReference>
<dbReference type="Gene3D" id="3.30.420.10">
    <property type="entry name" value="Ribonuclease H-like superfamily/Ribonuclease H"/>
    <property type="match status" value="1"/>
</dbReference>
<dbReference type="OMA" id="XKESKEG"/>
<dbReference type="Proteomes" id="UP000001745">
    <property type="component" value="Unassembled WGS sequence"/>
</dbReference>
<dbReference type="InterPro" id="IPR002156">
    <property type="entry name" value="RNaseH_domain"/>
</dbReference>
<dbReference type="GO" id="GO:0003676">
    <property type="term" value="F:nucleic acid binding"/>
    <property type="evidence" value="ECO:0007669"/>
    <property type="project" value="InterPro"/>
</dbReference>
<protein>
    <recommendedName>
        <fullName evidence="1">RNase H type-1 domain-containing protein</fullName>
    </recommendedName>
</protein>
<dbReference type="eggNOG" id="KOG1075">
    <property type="taxonomic scope" value="Eukaryota"/>
</dbReference>
<dbReference type="RefSeq" id="XP_002488508.1">
    <property type="nucleotide sequence ID" value="XM_002488463.1"/>
</dbReference>
<dbReference type="PhylomeDB" id="B8MV36"/>
<dbReference type="SUPFAM" id="SSF53098">
    <property type="entry name" value="Ribonuclease H-like"/>
    <property type="match status" value="1"/>
</dbReference>